<dbReference type="InterPro" id="IPR001173">
    <property type="entry name" value="Glyco_trans_2-like"/>
</dbReference>
<evidence type="ECO:0000313" key="5">
    <source>
        <dbReference type="Proteomes" id="UP000428260"/>
    </source>
</evidence>
<protein>
    <submittedName>
        <fullName evidence="4">Glycosyltransferase</fullName>
    </submittedName>
</protein>
<dbReference type="EMBL" id="CP046401">
    <property type="protein sequence ID" value="QGY45947.1"/>
    <property type="molecule type" value="Genomic_DNA"/>
</dbReference>
<dbReference type="Gene3D" id="3.90.550.10">
    <property type="entry name" value="Spore Coat Polysaccharide Biosynthesis Protein SpsA, Chain A"/>
    <property type="match status" value="1"/>
</dbReference>
<evidence type="ECO:0000259" key="3">
    <source>
        <dbReference type="Pfam" id="PF02709"/>
    </source>
</evidence>
<evidence type="ECO:0000256" key="1">
    <source>
        <dbReference type="ARBA" id="ARBA00022679"/>
    </source>
</evidence>
<dbReference type="InterPro" id="IPR050834">
    <property type="entry name" value="Glycosyltransf_2"/>
</dbReference>
<keyword evidence="1 4" id="KW-0808">Transferase</keyword>
<dbReference type="Proteomes" id="UP000428260">
    <property type="component" value="Chromosome"/>
</dbReference>
<dbReference type="AlphaFoldDB" id="A0A6I6K086"/>
<gene>
    <name evidence="4" type="ORF">GM418_20420</name>
</gene>
<feature type="domain" description="Glycosyltransferase 2-like" evidence="2">
    <location>
        <begin position="6"/>
        <end position="159"/>
    </location>
</feature>
<dbReference type="KEGG" id="mcos:GM418_20420"/>
<sequence length="259" mass="29993">MAKTALIISTYNWPQALNLCLKSVSEQSTPPNEIIIADDGSDHSTKQIIDCFSKSEKIPVKHIWQEDQGFRLAGIRNKAIRNTDCDYLIFVDGDVILHRDFVKDHIDERKEGRFITGSRVLLSEDETKRRLVTEDWKFRGLNYPAKNKLNGIRSCFLSRVFSKNNSGIYNVRGCNMSFWKSDLQEVNGFDEQFTGWGREDSDITLRMLNCSKTKLKLKFKAIQYHLFHNERERDAVSKNDRILNETISQNRKKAVIGLI</sequence>
<dbReference type="Pfam" id="PF02709">
    <property type="entry name" value="Glyco_transf_7C"/>
    <property type="match status" value="1"/>
</dbReference>
<evidence type="ECO:0000259" key="2">
    <source>
        <dbReference type="Pfam" id="PF00535"/>
    </source>
</evidence>
<proteinExistence type="predicted"/>
<accession>A0A6I6K086</accession>
<reference evidence="4 5" key="1">
    <citation type="submission" date="2019-11" db="EMBL/GenBank/DDBJ databases">
        <authorList>
            <person name="Zheng R.K."/>
            <person name="Sun C.M."/>
        </authorList>
    </citation>
    <scope>NUCLEOTIDE SEQUENCE [LARGE SCALE GENOMIC DNA]</scope>
    <source>
        <strain evidence="4 5">WC007</strain>
    </source>
</reference>
<dbReference type="SUPFAM" id="SSF53448">
    <property type="entry name" value="Nucleotide-diphospho-sugar transferases"/>
    <property type="match status" value="1"/>
</dbReference>
<dbReference type="Pfam" id="PF00535">
    <property type="entry name" value="Glycos_transf_2"/>
    <property type="match status" value="1"/>
</dbReference>
<name>A0A6I6K086_9BACT</name>
<dbReference type="CDD" id="cd06420">
    <property type="entry name" value="GT2_Chondriotin_Pol_N"/>
    <property type="match status" value="1"/>
</dbReference>
<dbReference type="GO" id="GO:0016740">
    <property type="term" value="F:transferase activity"/>
    <property type="evidence" value="ECO:0007669"/>
    <property type="project" value="UniProtKB-KW"/>
</dbReference>
<dbReference type="PANTHER" id="PTHR43685">
    <property type="entry name" value="GLYCOSYLTRANSFERASE"/>
    <property type="match status" value="1"/>
</dbReference>
<dbReference type="InterPro" id="IPR029044">
    <property type="entry name" value="Nucleotide-diphossugar_trans"/>
</dbReference>
<dbReference type="InterPro" id="IPR027791">
    <property type="entry name" value="Galactosyl_T_C"/>
</dbReference>
<dbReference type="PANTHER" id="PTHR43685:SF3">
    <property type="entry name" value="SLR2126 PROTEIN"/>
    <property type="match status" value="1"/>
</dbReference>
<organism evidence="4 5">
    <name type="scientific">Maribellus comscasis</name>
    <dbReference type="NCBI Taxonomy" id="2681766"/>
    <lineage>
        <taxon>Bacteria</taxon>
        <taxon>Pseudomonadati</taxon>
        <taxon>Bacteroidota</taxon>
        <taxon>Bacteroidia</taxon>
        <taxon>Marinilabiliales</taxon>
        <taxon>Prolixibacteraceae</taxon>
        <taxon>Maribellus</taxon>
    </lineage>
</organism>
<evidence type="ECO:0000313" key="4">
    <source>
        <dbReference type="EMBL" id="QGY45947.1"/>
    </source>
</evidence>
<feature type="domain" description="Galactosyltransferase C-terminal" evidence="3">
    <location>
        <begin position="166"/>
        <end position="219"/>
    </location>
</feature>
<keyword evidence="5" id="KW-1185">Reference proteome</keyword>